<comment type="caution">
    <text evidence="1">The sequence shown here is derived from an EMBL/GenBank/DDBJ whole genome shotgun (WGS) entry which is preliminary data.</text>
</comment>
<reference evidence="1 2" key="1">
    <citation type="submission" date="2021-06" db="EMBL/GenBank/DDBJ databases">
        <authorList>
            <person name="Palmer J.M."/>
        </authorList>
    </citation>
    <scope>NUCLEOTIDE SEQUENCE [LARGE SCALE GENOMIC DNA]</scope>
    <source>
        <strain evidence="1 2">AS_MEX2019</strain>
        <tissue evidence="1">Muscle</tissue>
    </source>
</reference>
<evidence type="ECO:0000313" key="2">
    <source>
        <dbReference type="Proteomes" id="UP001469553"/>
    </source>
</evidence>
<sequence>MGHSKGQCPKYTSKLNTKCFTDNKVNGLQCRSQSPHVSHTEKNMDSAERLLVSKAANKLNSDLSGRMGQNSNKPLLKCCGRFLKIFELTYSLNAILLRKCMSE</sequence>
<evidence type="ECO:0000313" key="1">
    <source>
        <dbReference type="EMBL" id="MEQ2279131.1"/>
    </source>
</evidence>
<organism evidence="1 2">
    <name type="scientific">Ameca splendens</name>
    <dbReference type="NCBI Taxonomy" id="208324"/>
    <lineage>
        <taxon>Eukaryota</taxon>
        <taxon>Metazoa</taxon>
        <taxon>Chordata</taxon>
        <taxon>Craniata</taxon>
        <taxon>Vertebrata</taxon>
        <taxon>Euteleostomi</taxon>
        <taxon>Actinopterygii</taxon>
        <taxon>Neopterygii</taxon>
        <taxon>Teleostei</taxon>
        <taxon>Neoteleostei</taxon>
        <taxon>Acanthomorphata</taxon>
        <taxon>Ovalentaria</taxon>
        <taxon>Atherinomorphae</taxon>
        <taxon>Cyprinodontiformes</taxon>
        <taxon>Goodeidae</taxon>
        <taxon>Ameca</taxon>
    </lineage>
</organism>
<dbReference type="EMBL" id="JAHRIP010000300">
    <property type="protein sequence ID" value="MEQ2279131.1"/>
    <property type="molecule type" value="Genomic_DNA"/>
</dbReference>
<dbReference type="Proteomes" id="UP001469553">
    <property type="component" value="Unassembled WGS sequence"/>
</dbReference>
<keyword evidence="2" id="KW-1185">Reference proteome</keyword>
<name>A0ABV0XCG7_9TELE</name>
<protein>
    <submittedName>
        <fullName evidence="1">Uncharacterized protein</fullName>
    </submittedName>
</protein>
<gene>
    <name evidence="1" type="ORF">AMECASPLE_006275</name>
</gene>
<accession>A0ABV0XCG7</accession>
<proteinExistence type="predicted"/>